<evidence type="ECO:0000313" key="4">
    <source>
        <dbReference type="EMBL" id="SEG59631.1"/>
    </source>
</evidence>
<feature type="domain" description="Orotate phosphoribosyltransferase-like" evidence="3">
    <location>
        <begin position="31"/>
        <end position="323"/>
    </location>
</feature>
<dbReference type="Gene3D" id="3.40.50.2020">
    <property type="match status" value="1"/>
</dbReference>
<dbReference type="InterPro" id="IPR011214">
    <property type="entry name" value="UCP020967"/>
</dbReference>
<dbReference type="InterPro" id="IPR041688">
    <property type="entry name" value="PRTase_2"/>
</dbReference>
<name>A0A1H6BFR9_9ACTN</name>
<dbReference type="EMBL" id="FNVO01000007">
    <property type="protein sequence ID" value="SEG59631.1"/>
    <property type="molecule type" value="Genomic_DNA"/>
</dbReference>
<protein>
    <submittedName>
        <fullName evidence="4">TRSP domain C terminus to PRTase_2</fullName>
    </submittedName>
</protein>
<evidence type="ECO:0000259" key="2">
    <source>
        <dbReference type="Pfam" id="PF12500"/>
    </source>
</evidence>
<dbReference type="InterPro" id="IPR029057">
    <property type="entry name" value="PRTase-like"/>
</dbReference>
<dbReference type="CDD" id="cd06223">
    <property type="entry name" value="PRTases_typeI"/>
    <property type="match status" value="1"/>
</dbReference>
<dbReference type="Proteomes" id="UP000236723">
    <property type="component" value="Unassembled WGS sequence"/>
</dbReference>
<evidence type="ECO:0000259" key="3">
    <source>
        <dbReference type="Pfam" id="PF15609"/>
    </source>
</evidence>
<dbReference type="Pfam" id="PF12500">
    <property type="entry name" value="TRSP"/>
    <property type="match status" value="1"/>
</dbReference>
<dbReference type="PIRSF" id="PIRSF020967">
    <property type="entry name" value="UCP020967"/>
    <property type="match status" value="1"/>
</dbReference>
<accession>A0A1H6BFR9</accession>
<gene>
    <name evidence="4" type="ORF">SAMN04489712_10781</name>
</gene>
<feature type="region of interest" description="Disordered" evidence="1">
    <location>
        <begin position="103"/>
        <end position="169"/>
    </location>
</feature>
<organism evidence="4 5">
    <name type="scientific">Thermomonospora echinospora</name>
    <dbReference type="NCBI Taxonomy" id="1992"/>
    <lineage>
        <taxon>Bacteria</taxon>
        <taxon>Bacillati</taxon>
        <taxon>Actinomycetota</taxon>
        <taxon>Actinomycetes</taxon>
        <taxon>Streptosporangiales</taxon>
        <taxon>Thermomonosporaceae</taxon>
        <taxon>Thermomonospora</taxon>
    </lineage>
</organism>
<sequence length="535" mass="55424">MSGWNGTWVAERLGVRLADGDRPFGVGLADLVGLAVRRNPRRAHLLVSAVLGKHVPTDPRLVHGAGLLLGRLITDLPAGTAAAAGHALRAALADQAAGGVPIKETTPSAGDDLRLWPAEGEEGNARSSSHLGTAGFGGRASDSRTSLPPGLHSATGSPGAADMPGGAAPGRAAARLRDVLLAGQGAPMGALVIGYAETATALGHSVADALGGAGYLHSTRRPVAGIPPYGGFEEEHSHATSHLLLPADRALMEADGPVVLVDDELSTGNTVLNTIRALHALRPRDRYVLAALVDVRGPRDRARMAAFADELGTRIDAVALVSGRVELPPDVLEAGQALVAATAAAPPTAALPGRDHPVVRVDPGWPGDLPEGGRHGFMPEHRERLDKELPAMATTLAEALPGRARRVLVLGFEELMYAPLRLAEALADLLPAVDVRYSTTTRSPVLAVDEPGYAIRTRLAFPAHDDPADGPGERYAYNVAAGADPSRAFDAIVLVVDKAGDTPGMRAGLLARLREIAPVVVAAVPVHTPVRKGTR</sequence>
<dbReference type="OrthoDB" id="56827at2"/>
<evidence type="ECO:0000256" key="1">
    <source>
        <dbReference type="SAM" id="MobiDB-lite"/>
    </source>
</evidence>
<feature type="domain" description="TRSP" evidence="2">
    <location>
        <begin position="371"/>
        <end position="511"/>
    </location>
</feature>
<reference evidence="5" key="1">
    <citation type="submission" date="2016-10" db="EMBL/GenBank/DDBJ databases">
        <authorList>
            <person name="Varghese N."/>
            <person name="Submissions S."/>
        </authorList>
    </citation>
    <scope>NUCLEOTIDE SEQUENCE [LARGE SCALE GENOMIC DNA]</scope>
    <source>
        <strain evidence="5">DSM 43163</strain>
    </source>
</reference>
<dbReference type="InterPro" id="IPR000836">
    <property type="entry name" value="PRTase_dom"/>
</dbReference>
<dbReference type="InterPro" id="IPR022537">
    <property type="entry name" value="TRSP_dom"/>
</dbReference>
<dbReference type="AlphaFoldDB" id="A0A1H6BFR9"/>
<dbReference type="Pfam" id="PF15609">
    <property type="entry name" value="PRTase_2"/>
    <property type="match status" value="1"/>
</dbReference>
<feature type="compositionally biased region" description="Low complexity" evidence="1">
    <location>
        <begin position="156"/>
        <end position="169"/>
    </location>
</feature>
<evidence type="ECO:0000313" key="5">
    <source>
        <dbReference type="Proteomes" id="UP000236723"/>
    </source>
</evidence>
<dbReference type="RefSeq" id="WP_103938928.1">
    <property type="nucleotide sequence ID" value="NZ_FNVO01000007.1"/>
</dbReference>
<dbReference type="SUPFAM" id="SSF53271">
    <property type="entry name" value="PRTase-like"/>
    <property type="match status" value="1"/>
</dbReference>
<proteinExistence type="predicted"/>
<keyword evidence="5" id="KW-1185">Reference proteome</keyword>